<keyword evidence="4" id="KW-1185">Reference proteome</keyword>
<dbReference type="PANTHER" id="PTHR40547">
    <property type="entry name" value="SLL0298 PROTEIN"/>
    <property type="match status" value="1"/>
</dbReference>
<protein>
    <submittedName>
        <fullName evidence="3">DUF2062 domain-containing protein</fullName>
    </submittedName>
</protein>
<evidence type="ECO:0000313" key="4">
    <source>
        <dbReference type="Proteomes" id="UP001201701"/>
    </source>
</evidence>
<dbReference type="PANTHER" id="PTHR40547:SF1">
    <property type="entry name" value="SLL0298 PROTEIN"/>
    <property type="match status" value="1"/>
</dbReference>
<proteinExistence type="predicted"/>
<dbReference type="EMBL" id="JAKREW010000065">
    <property type="protein sequence ID" value="MCG7509014.1"/>
    <property type="molecule type" value="Genomic_DNA"/>
</dbReference>
<dbReference type="InterPro" id="IPR018639">
    <property type="entry name" value="DUF2062"/>
</dbReference>
<feature type="transmembrane region" description="Helical" evidence="1">
    <location>
        <begin position="41"/>
        <end position="59"/>
    </location>
</feature>
<name>A0ABS9QNH9_9HYPH</name>
<evidence type="ECO:0000259" key="2">
    <source>
        <dbReference type="Pfam" id="PF09835"/>
    </source>
</evidence>
<keyword evidence="1" id="KW-1133">Transmembrane helix</keyword>
<dbReference type="Proteomes" id="UP001201701">
    <property type="component" value="Unassembled WGS sequence"/>
</dbReference>
<feature type="transmembrane region" description="Helical" evidence="1">
    <location>
        <begin position="143"/>
        <end position="164"/>
    </location>
</feature>
<comment type="caution">
    <text evidence="3">The sequence shown here is derived from an EMBL/GenBank/DDBJ whole genome shotgun (WGS) entry which is preliminary data.</text>
</comment>
<dbReference type="RefSeq" id="WP_239370512.1">
    <property type="nucleotide sequence ID" value="NZ_JAKREW010000065.1"/>
</dbReference>
<reference evidence="3 4" key="1">
    <citation type="submission" date="2022-02" db="EMBL/GenBank/DDBJ databases">
        <title>Draft genome sequence of Mezorhizobium retamae strain IRAMC:0171 isolated from Retama raetam nodules.</title>
        <authorList>
            <person name="Bengaied R."/>
            <person name="Sbissi I."/>
            <person name="Huber K."/>
            <person name="Ghodbane F."/>
            <person name="Nouioui I."/>
            <person name="Tarhouni M."/>
            <person name="Gtari M."/>
        </authorList>
    </citation>
    <scope>NUCLEOTIDE SEQUENCE [LARGE SCALE GENOMIC DNA]</scope>
    <source>
        <strain evidence="3 4">IRAMC:0171</strain>
    </source>
</reference>
<evidence type="ECO:0000256" key="1">
    <source>
        <dbReference type="SAM" id="Phobius"/>
    </source>
</evidence>
<dbReference type="Pfam" id="PF09835">
    <property type="entry name" value="DUF2062"/>
    <property type="match status" value="1"/>
</dbReference>
<keyword evidence="1" id="KW-0472">Membrane</keyword>
<feature type="transmembrane region" description="Helical" evidence="1">
    <location>
        <begin position="66"/>
        <end position="88"/>
    </location>
</feature>
<keyword evidence="1" id="KW-0812">Transmembrane</keyword>
<organism evidence="3 4">
    <name type="scientific">Mesorhizobium retamae</name>
    <dbReference type="NCBI Taxonomy" id="2912854"/>
    <lineage>
        <taxon>Bacteria</taxon>
        <taxon>Pseudomonadati</taxon>
        <taxon>Pseudomonadota</taxon>
        <taxon>Alphaproteobacteria</taxon>
        <taxon>Hyphomicrobiales</taxon>
        <taxon>Phyllobacteriaceae</taxon>
        <taxon>Mesorhizobium</taxon>
    </lineage>
</organism>
<feature type="domain" description="DUF2062" evidence="2">
    <location>
        <begin position="27"/>
        <end position="173"/>
    </location>
</feature>
<evidence type="ECO:0000313" key="3">
    <source>
        <dbReference type="EMBL" id="MCG7509014.1"/>
    </source>
</evidence>
<gene>
    <name evidence="3" type="ORF">L4923_28665</name>
</gene>
<sequence>MLFKRREQESFGERVRVWLWPRRSLSRSLRYFGKRIVRLNASSHAVAAGVAAGVFASFFPLGLHFVIAAAVCWLVAGNLVAAAIGTGLGNPLTMPFLWGASWEAGKLILHERVPHGSVPHLGAMLEHLSLAQLWEPVLKPMTIGAVPLGLLSGLAAYGITRWGMTAFRERRRKRLAERVARHHMSGSDALGPMAR</sequence>
<accession>A0ABS9QNH9</accession>